<dbReference type="Proteomes" id="UP000255284">
    <property type="component" value="Unassembled WGS sequence"/>
</dbReference>
<evidence type="ECO:0000313" key="2">
    <source>
        <dbReference type="EMBL" id="STO23208.1"/>
    </source>
</evidence>
<reference evidence="2 3" key="1">
    <citation type="submission" date="2018-06" db="EMBL/GenBank/DDBJ databases">
        <authorList>
            <consortium name="Pathogen Informatics"/>
            <person name="Doyle S."/>
        </authorList>
    </citation>
    <scope>NUCLEOTIDE SEQUENCE [LARGE SCALE GENOMIC DNA]</scope>
    <source>
        <strain evidence="2 3">NCTC11819</strain>
    </source>
</reference>
<gene>
    <name evidence="2" type="ORF">NCTC11819_02257</name>
</gene>
<accession>A0A8G2HVX2</accession>
<dbReference type="AlphaFoldDB" id="A0A8G2HVX2"/>
<name>A0A8G2HVX2_9ACTO</name>
<feature type="region of interest" description="Disordered" evidence="1">
    <location>
        <begin position="90"/>
        <end position="123"/>
    </location>
</feature>
<sequence length="195" mass="21324">MASEIRDYLLAWARTRVSVCTNHERVSKFWAQFWGFSLARVRKSPPMSVGRSLILEMENTDESGAAGASRGAACDEGIRTGLGLESALGGDGSGGGFGEGDPEPTWLDTGRRSRNTVPGGPRTDVADFAVTAWRRMPDEQHDCEKEFIVLLLSDLEKPLDFRVLHRELPQANPLVTALQTGCDTKNTPHRISLGI</sequence>
<comment type="caution">
    <text evidence="2">The sequence shown here is derived from an EMBL/GenBank/DDBJ whole genome shotgun (WGS) entry which is preliminary data.</text>
</comment>
<protein>
    <submittedName>
        <fullName evidence="2">Uncharacterized protein</fullName>
    </submittedName>
</protein>
<organism evidence="2 3">
    <name type="scientific">Mobiluncus mulieris</name>
    <dbReference type="NCBI Taxonomy" id="2052"/>
    <lineage>
        <taxon>Bacteria</taxon>
        <taxon>Bacillati</taxon>
        <taxon>Actinomycetota</taxon>
        <taxon>Actinomycetes</taxon>
        <taxon>Actinomycetales</taxon>
        <taxon>Actinomycetaceae</taxon>
        <taxon>Mobiluncus</taxon>
    </lineage>
</organism>
<feature type="compositionally biased region" description="Gly residues" evidence="1">
    <location>
        <begin position="90"/>
        <end position="99"/>
    </location>
</feature>
<evidence type="ECO:0000313" key="3">
    <source>
        <dbReference type="Proteomes" id="UP000255284"/>
    </source>
</evidence>
<dbReference type="EMBL" id="UGGQ01000008">
    <property type="protein sequence ID" value="STO23208.1"/>
    <property type="molecule type" value="Genomic_DNA"/>
</dbReference>
<proteinExistence type="predicted"/>
<dbReference type="RefSeq" id="WP_255312925.1">
    <property type="nucleotide sequence ID" value="NZ_UGGQ01000008.1"/>
</dbReference>
<evidence type="ECO:0000256" key="1">
    <source>
        <dbReference type="SAM" id="MobiDB-lite"/>
    </source>
</evidence>